<name>A0A8E2AW81_9APHY</name>
<dbReference type="AlphaFoldDB" id="A0A8E2AW81"/>
<gene>
    <name evidence="1" type="ORF">OBBRIDRAFT_842635</name>
</gene>
<evidence type="ECO:0000313" key="1">
    <source>
        <dbReference type="EMBL" id="OCH89192.1"/>
    </source>
</evidence>
<dbReference type="EMBL" id="KV722432">
    <property type="protein sequence ID" value="OCH89192.1"/>
    <property type="molecule type" value="Genomic_DNA"/>
</dbReference>
<sequence length="161" mass="17648">MAQIWLEASLASGRECLWMLAGRPRCPDKWPSGLRHSLGSSGGKHRKHFSILDCKTIGAVSYVAVQVFELSCGRTFRTIPEVTLQFRTFQYAHLPASAFLCMLGSTPELEPYSGNLMLTGENGPLFNNSASAITQLRVAAKLFRQCEENGHGAGGIAEKWC</sequence>
<protein>
    <submittedName>
        <fullName evidence="1">Uncharacterized protein</fullName>
    </submittedName>
</protein>
<proteinExistence type="predicted"/>
<dbReference type="OrthoDB" id="3065650at2759"/>
<organism evidence="1 2">
    <name type="scientific">Obba rivulosa</name>
    <dbReference type="NCBI Taxonomy" id="1052685"/>
    <lineage>
        <taxon>Eukaryota</taxon>
        <taxon>Fungi</taxon>
        <taxon>Dikarya</taxon>
        <taxon>Basidiomycota</taxon>
        <taxon>Agaricomycotina</taxon>
        <taxon>Agaricomycetes</taxon>
        <taxon>Polyporales</taxon>
        <taxon>Gelatoporiaceae</taxon>
        <taxon>Obba</taxon>
    </lineage>
</organism>
<keyword evidence="2" id="KW-1185">Reference proteome</keyword>
<evidence type="ECO:0000313" key="2">
    <source>
        <dbReference type="Proteomes" id="UP000250043"/>
    </source>
</evidence>
<accession>A0A8E2AW81</accession>
<reference evidence="1 2" key="1">
    <citation type="submission" date="2016-07" db="EMBL/GenBank/DDBJ databases">
        <title>Draft genome of the white-rot fungus Obba rivulosa 3A-2.</title>
        <authorList>
            <consortium name="DOE Joint Genome Institute"/>
            <person name="Miettinen O."/>
            <person name="Riley R."/>
            <person name="Acob R."/>
            <person name="Barry K."/>
            <person name="Cullen D."/>
            <person name="De Vries R."/>
            <person name="Hainaut M."/>
            <person name="Hatakka A."/>
            <person name="Henrissat B."/>
            <person name="Hilden K."/>
            <person name="Kuo R."/>
            <person name="Labutti K."/>
            <person name="Lipzen A."/>
            <person name="Makela M.R."/>
            <person name="Sandor L."/>
            <person name="Spatafora J.W."/>
            <person name="Grigoriev I.V."/>
            <person name="Hibbett D.S."/>
        </authorList>
    </citation>
    <scope>NUCLEOTIDE SEQUENCE [LARGE SCALE GENOMIC DNA]</scope>
    <source>
        <strain evidence="1 2">3A-2</strain>
    </source>
</reference>
<dbReference type="Proteomes" id="UP000250043">
    <property type="component" value="Unassembled WGS sequence"/>
</dbReference>